<keyword evidence="3" id="KW-1185">Reference proteome</keyword>
<dbReference type="Pfam" id="PF05751">
    <property type="entry name" value="FixH"/>
    <property type="match status" value="1"/>
</dbReference>
<feature type="transmembrane region" description="Helical" evidence="1">
    <location>
        <begin position="6"/>
        <end position="26"/>
    </location>
</feature>
<sequence length="264" mass="28980">MSHLLLSLAVGVGLIVLANLGLVRFARWNAKQAAAVVALTTVGLYVPYGIIRWPGGDVFAIHLGIYLLASLACGMLLGARADDRGLHWGPATLTGFFIFVAVTGAVFVSVAERGLNPTLWSWLFPEPSDQREVTSMFPGVIARDFHKKEALYNQYLQQVERQRQRGWQVHKGWLNEPIVGQAALFRATVQTRDGAPVTGATVDGQFLRPSTSTLDVDFNLTETAPGVYEAPVSLPVAGHWNLVLQIRKGEELHEIQANTRVEDR</sequence>
<reference evidence="2 3" key="1">
    <citation type="submission" date="2019-03" db="EMBL/GenBank/DDBJ databases">
        <title>Metabolic reconstructions from genomes of highly enriched 'Candidatus Accumulibacter' and 'Candidatus Competibacter' bioreactor populations.</title>
        <authorList>
            <person name="Annavajhala M.K."/>
            <person name="Welles L."/>
            <person name="Abbas B."/>
            <person name="Sorokin D."/>
            <person name="Park H."/>
            <person name="Van Loosdrecht M."/>
            <person name="Chandran K."/>
        </authorList>
    </citation>
    <scope>NUCLEOTIDE SEQUENCE [LARGE SCALE GENOMIC DNA]</scope>
    <source>
        <strain evidence="2 3">SBR_G</strain>
    </source>
</reference>
<dbReference type="Proteomes" id="UP000760480">
    <property type="component" value="Unassembled WGS sequence"/>
</dbReference>
<organism evidence="2 3">
    <name type="scientific">Candidatus Competibacter phosphatis</name>
    <dbReference type="NCBI Taxonomy" id="221280"/>
    <lineage>
        <taxon>Bacteria</taxon>
        <taxon>Pseudomonadati</taxon>
        <taxon>Pseudomonadota</taxon>
        <taxon>Gammaproteobacteria</taxon>
        <taxon>Candidatus Competibacteraceae</taxon>
        <taxon>Candidatus Competibacter</taxon>
    </lineage>
</organism>
<evidence type="ECO:0000256" key="1">
    <source>
        <dbReference type="SAM" id="Phobius"/>
    </source>
</evidence>
<keyword evidence="1" id="KW-0472">Membrane</keyword>
<accession>A0ABX1TL90</accession>
<comment type="caution">
    <text evidence="2">The sequence shown here is derived from an EMBL/GenBank/DDBJ whole genome shotgun (WGS) entry which is preliminary data.</text>
</comment>
<proteinExistence type="predicted"/>
<evidence type="ECO:0000313" key="2">
    <source>
        <dbReference type="EMBL" id="NMQ20153.1"/>
    </source>
</evidence>
<feature type="transmembrane region" description="Helical" evidence="1">
    <location>
        <begin position="33"/>
        <end position="53"/>
    </location>
</feature>
<feature type="transmembrane region" description="Helical" evidence="1">
    <location>
        <begin position="59"/>
        <end position="79"/>
    </location>
</feature>
<keyword evidence="1" id="KW-0812">Transmembrane</keyword>
<dbReference type="InterPro" id="IPR008620">
    <property type="entry name" value="FixH"/>
</dbReference>
<evidence type="ECO:0000313" key="3">
    <source>
        <dbReference type="Proteomes" id="UP000760480"/>
    </source>
</evidence>
<feature type="transmembrane region" description="Helical" evidence="1">
    <location>
        <begin position="91"/>
        <end position="111"/>
    </location>
</feature>
<keyword evidence="1" id="KW-1133">Transmembrane helix</keyword>
<protein>
    <submittedName>
        <fullName evidence="2">Nitrogen fixation protein FixH</fullName>
    </submittedName>
</protein>
<name>A0ABX1TL90_9GAMM</name>
<gene>
    <name evidence="2" type="ORF">E4P82_13660</name>
</gene>
<dbReference type="EMBL" id="SPMZ01000039">
    <property type="protein sequence ID" value="NMQ20153.1"/>
    <property type="molecule type" value="Genomic_DNA"/>
</dbReference>
<dbReference type="RefSeq" id="WP_169249412.1">
    <property type="nucleotide sequence ID" value="NZ_SPMZ01000039.1"/>
</dbReference>